<dbReference type="RefSeq" id="WP_159392758.1">
    <property type="nucleotide sequence ID" value="NZ_JBEPNV010000001.1"/>
</dbReference>
<evidence type="ECO:0000313" key="2">
    <source>
        <dbReference type="Proteomes" id="UP001549119"/>
    </source>
</evidence>
<protein>
    <submittedName>
        <fullName evidence="1">Uncharacterized protein</fullName>
    </submittedName>
</protein>
<dbReference type="EMBL" id="JBEPNW010000002">
    <property type="protein sequence ID" value="MET3867621.1"/>
    <property type="molecule type" value="Genomic_DNA"/>
</dbReference>
<evidence type="ECO:0000313" key="1">
    <source>
        <dbReference type="EMBL" id="MET3867621.1"/>
    </source>
</evidence>
<accession>A0ABV2NMD3</accession>
<sequence length="50" mass="5549">MAQFGVRDVSEGITGLARDRALSKQFESGEERRSTVELSDFDFAQGLILD</sequence>
<keyword evidence="2" id="KW-1185">Reference proteome</keyword>
<gene>
    <name evidence="1" type="ORF">ABIC20_004930</name>
</gene>
<reference evidence="1 2" key="1">
    <citation type="submission" date="2024-06" db="EMBL/GenBank/DDBJ databases">
        <title>Genomics of switchgrass bacterial isolates.</title>
        <authorList>
            <person name="Shade A."/>
        </authorList>
    </citation>
    <scope>NUCLEOTIDE SEQUENCE [LARGE SCALE GENOMIC DNA]</scope>
    <source>
        <strain evidence="1 2">PvP084</strain>
    </source>
</reference>
<dbReference type="Proteomes" id="UP001549119">
    <property type="component" value="Unassembled WGS sequence"/>
</dbReference>
<organism evidence="1 2">
    <name type="scientific">Methylobacterium radiotolerans</name>
    <dbReference type="NCBI Taxonomy" id="31998"/>
    <lineage>
        <taxon>Bacteria</taxon>
        <taxon>Pseudomonadati</taxon>
        <taxon>Pseudomonadota</taxon>
        <taxon>Alphaproteobacteria</taxon>
        <taxon>Hyphomicrobiales</taxon>
        <taxon>Methylobacteriaceae</taxon>
        <taxon>Methylobacterium</taxon>
    </lineage>
</organism>
<proteinExistence type="predicted"/>
<name>A0ABV2NMD3_9HYPH</name>
<comment type="caution">
    <text evidence="1">The sequence shown here is derived from an EMBL/GenBank/DDBJ whole genome shotgun (WGS) entry which is preliminary data.</text>
</comment>